<comment type="caution">
    <text evidence="1">The sequence shown here is derived from an EMBL/GenBank/DDBJ whole genome shotgun (WGS) entry which is preliminary data.</text>
</comment>
<evidence type="ECO:0000313" key="2">
    <source>
        <dbReference type="Proteomes" id="UP001143910"/>
    </source>
</evidence>
<evidence type="ECO:0000313" key="1">
    <source>
        <dbReference type="EMBL" id="KAJ2979138.1"/>
    </source>
</evidence>
<organism evidence="1 2">
    <name type="scientific">Zarea fungicola</name>
    <dbReference type="NCBI Taxonomy" id="93591"/>
    <lineage>
        <taxon>Eukaryota</taxon>
        <taxon>Fungi</taxon>
        <taxon>Dikarya</taxon>
        <taxon>Ascomycota</taxon>
        <taxon>Pezizomycotina</taxon>
        <taxon>Sordariomycetes</taxon>
        <taxon>Hypocreomycetidae</taxon>
        <taxon>Hypocreales</taxon>
        <taxon>Cordycipitaceae</taxon>
        <taxon>Zarea</taxon>
    </lineage>
</organism>
<dbReference type="Proteomes" id="UP001143910">
    <property type="component" value="Unassembled WGS sequence"/>
</dbReference>
<reference evidence="1" key="1">
    <citation type="submission" date="2022-08" db="EMBL/GenBank/DDBJ databases">
        <title>Genome Sequence of Lecanicillium fungicola.</title>
        <authorList>
            <person name="Buettner E."/>
        </authorList>
    </citation>
    <scope>NUCLEOTIDE SEQUENCE</scope>
    <source>
        <strain evidence="1">Babe33</strain>
    </source>
</reference>
<dbReference type="EMBL" id="JANJQO010000311">
    <property type="protein sequence ID" value="KAJ2979138.1"/>
    <property type="molecule type" value="Genomic_DNA"/>
</dbReference>
<sequence length="246" mass="27544">MPVLKNTLSIGTTTIGASIMIQIVEEGRSSERIMLPAIAQRSVTKKCLQGNVQLFRPGIPGGGKTTLTSLVDDLNNRCHDDPETGVAYLFMTFVNAPISSWSPQTLRQRQMRKLGETNRLGVIGGLERSVFRLITAKTPSGFERNEIYISKIPNLEQAIEMMPTLLVVSLSVVVLRSSFKVVKIAEFQQRLPPTTGVVVAPSALQKFELYSRCYSEFWDWVWLIREKAKVQVTKAIVAERFRCAIK</sequence>
<protein>
    <submittedName>
        <fullName evidence="1">Uncharacterized protein</fullName>
    </submittedName>
</protein>
<accession>A0ACC1NJ99</accession>
<proteinExistence type="predicted"/>
<name>A0ACC1NJ99_9HYPO</name>
<gene>
    <name evidence="1" type="ORF">NQ176_g3430</name>
</gene>
<keyword evidence="2" id="KW-1185">Reference proteome</keyword>